<evidence type="ECO:0000313" key="6">
    <source>
        <dbReference type="EMBL" id="KAA9004646.1"/>
    </source>
</evidence>
<comment type="caution">
    <text evidence="6">The sequence shown here is derived from an EMBL/GenBank/DDBJ whole genome shotgun (WGS) entry which is preliminary data.</text>
</comment>
<name>A0A5J5G980_9BACL</name>
<feature type="binding site" evidence="2">
    <location>
        <position position="441"/>
    </location>
    <ligand>
        <name>Zn(2+)</name>
        <dbReference type="ChEBI" id="CHEBI:29105"/>
        <note>catalytic</note>
    </ligand>
</feature>
<evidence type="ECO:0000259" key="5">
    <source>
        <dbReference type="Pfam" id="PF01433"/>
    </source>
</evidence>
<dbReference type="AlphaFoldDB" id="A0A5J5G980"/>
<dbReference type="InterPro" id="IPR034015">
    <property type="entry name" value="M1_LTA4H"/>
</dbReference>
<feature type="binding site" evidence="2">
    <location>
        <position position="418"/>
    </location>
    <ligand>
        <name>Zn(2+)</name>
        <dbReference type="ChEBI" id="CHEBI:29105"/>
        <note>catalytic</note>
    </ligand>
</feature>
<keyword evidence="4" id="KW-0732">Signal</keyword>
<gene>
    <name evidence="6" type="ORF">F4V43_10725</name>
</gene>
<evidence type="ECO:0000256" key="1">
    <source>
        <dbReference type="PIRSR" id="PIRSR634015-1"/>
    </source>
</evidence>
<feature type="active site" description="Proton donor" evidence="1">
    <location>
        <position position="493"/>
    </location>
</feature>
<dbReference type="Gene3D" id="1.10.390.10">
    <property type="entry name" value="Neutral Protease Domain 2"/>
    <property type="match status" value="1"/>
</dbReference>
<evidence type="ECO:0000256" key="3">
    <source>
        <dbReference type="SAM" id="MobiDB-lite"/>
    </source>
</evidence>
<dbReference type="Proteomes" id="UP000367750">
    <property type="component" value="Unassembled WGS sequence"/>
</dbReference>
<feature type="active site" description="Proton acceptor" evidence="1">
    <location>
        <position position="419"/>
    </location>
</feature>
<protein>
    <submittedName>
        <fullName evidence="6">M1 family metallopeptidase</fullName>
    </submittedName>
</protein>
<dbReference type="GO" id="GO:0008237">
    <property type="term" value="F:metallopeptidase activity"/>
    <property type="evidence" value="ECO:0007669"/>
    <property type="project" value="InterPro"/>
</dbReference>
<reference evidence="6 7" key="1">
    <citation type="submission" date="2019-09" db="EMBL/GenBank/DDBJ databases">
        <title>Bacillus ochoae sp. nov., Paenibacillus whitsoniae sp. nov., Paenibacillus spiritus sp. nov. Isolated from the Mars Exploration Rover during spacecraft assembly.</title>
        <authorList>
            <person name="Seuylemezian A."/>
            <person name="Vaishampayan P."/>
        </authorList>
    </citation>
    <scope>NUCLEOTIDE SEQUENCE [LARGE SCALE GENOMIC DNA]</scope>
    <source>
        <strain evidence="6 7">MER_111</strain>
    </source>
</reference>
<dbReference type="PANTHER" id="PTHR45726">
    <property type="entry name" value="LEUKOTRIENE A-4 HYDROLASE"/>
    <property type="match status" value="1"/>
</dbReference>
<accession>A0A5J5G980</accession>
<dbReference type="PANTHER" id="PTHR45726:SF3">
    <property type="entry name" value="LEUKOTRIENE A-4 HYDROLASE"/>
    <property type="match status" value="1"/>
</dbReference>
<feature type="compositionally biased region" description="Low complexity" evidence="3">
    <location>
        <begin position="67"/>
        <end position="79"/>
    </location>
</feature>
<keyword evidence="2" id="KW-0479">Metal-binding</keyword>
<feature type="signal peptide" evidence="4">
    <location>
        <begin position="1"/>
        <end position="21"/>
    </location>
</feature>
<dbReference type="SUPFAM" id="SSF55486">
    <property type="entry name" value="Metalloproteases ('zincins'), catalytic domain"/>
    <property type="match status" value="1"/>
</dbReference>
<evidence type="ECO:0000256" key="2">
    <source>
        <dbReference type="PIRSR" id="PIRSR634015-3"/>
    </source>
</evidence>
<comment type="cofactor">
    <cofactor evidence="2">
        <name>Zn(2+)</name>
        <dbReference type="ChEBI" id="CHEBI:29105"/>
    </cofactor>
    <text evidence="2">Binds 1 zinc ion per subunit.</text>
</comment>
<sequence length="680" mass="74775">MKRRSIRTVFLSAALSALCLAAGGWGWHLSAVQKAVDTASSAAAPAPAVPDIPKSAKSPASLTAADSGSVLPPVSTPSPVQALSRRVTEYHLNARLNAAADTITATETVTWTHPGSRPVRDLYFHLYPNAFASSETTFMKESGGRLRSDAMPEDGYGSMTLLDVHTPDGVSLTHRVQVVQPDDGNAKDRTLVRIHLPQPVAAGQSVMLNLRYELKLPAIFARMGSDGRFVMAGQWFPKLSVYEPAGTRGRLEEGWNLHQYHGNSEFYSDFGIYNVAITVPQTYTVAATGFPVRTPAISKGEKTYQFYADDVHDFAWAASPDFVVADKAFSSPGVPGVRIKLYLDPLHKGLKERYFQAAEAALANFSKWYGSYPYTTLSIVVPPSDGNGAGGMEYPTLVTAWAAQEAAPDTSLERTVIHEIGHQYFYGMVASNEFEEPWLDEAFTSYAEDKLMEQEYGETPNLALQASLVTKPKPMDLEAWKYGGSSGYTQNVYIRGKLLLKDMERQMGTAKMDAVLSAYARKYRFRHPSTADFQKTVEKVTGSSWQAYFDRYVYSGGVPDFAVDRIRIVREPAKGASVLYRSEVTLSNAGSLYGRVKVRFTFADGRSILKDWDGYSRGTVFKLTSPSPLLSAEIDPEHEILLENAHVNNFRRAELPAASVSRWTMGVAQGIEALLGILSW</sequence>
<feature type="binding site" evidence="2">
    <location>
        <position position="422"/>
    </location>
    <ligand>
        <name>Zn(2+)</name>
        <dbReference type="ChEBI" id="CHEBI:29105"/>
        <note>catalytic</note>
    </ligand>
</feature>
<evidence type="ECO:0000313" key="7">
    <source>
        <dbReference type="Proteomes" id="UP000367750"/>
    </source>
</evidence>
<organism evidence="6 7">
    <name type="scientific">Paenibacillus spiritus</name>
    <dbReference type="NCBI Taxonomy" id="2496557"/>
    <lineage>
        <taxon>Bacteria</taxon>
        <taxon>Bacillati</taxon>
        <taxon>Bacillota</taxon>
        <taxon>Bacilli</taxon>
        <taxon>Bacillales</taxon>
        <taxon>Paenibacillaceae</taxon>
        <taxon>Paenibacillus</taxon>
    </lineage>
</organism>
<dbReference type="GO" id="GO:0008270">
    <property type="term" value="F:zinc ion binding"/>
    <property type="evidence" value="ECO:0007669"/>
    <property type="project" value="InterPro"/>
</dbReference>
<dbReference type="EMBL" id="VYKK01000014">
    <property type="protein sequence ID" value="KAA9004646.1"/>
    <property type="molecule type" value="Genomic_DNA"/>
</dbReference>
<feature type="region of interest" description="Disordered" evidence="3">
    <location>
        <begin position="44"/>
        <end position="79"/>
    </location>
</feature>
<keyword evidence="2" id="KW-0862">Zinc</keyword>
<feature type="domain" description="Peptidase M1 membrane alanine aminopeptidase" evidence="5">
    <location>
        <begin position="364"/>
        <end position="552"/>
    </location>
</feature>
<dbReference type="InterPro" id="IPR027268">
    <property type="entry name" value="Peptidase_M4/M1_CTD_sf"/>
</dbReference>
<dbReference type="CDD" id="cd09604">
    <property type="entry name" value="M1_APN_like"/>
    <property type="match status" value="1"/>
</dbReference>
<dbReference type="OrthoDB" id="9814383at2"/>
<dbReference type="InterPro" id="IPR014782">
    <property type="entry name" value="Peptidase_M1_dom"/>
</dbReference>
<evidence type="ECO:0000256" key="4">
    <source>
        <dbReference type="SAM" id="SignalP"/>
    </source>
</evidence>
<proteinExistence type="predicted"/>
<dbReference type="RefSeq" id="WP_150458242.1">
    <property type="nucleotide sequence ID" value="NZ_VYKK01000014.1"/>
</dbReference>
<dbReference type="Pfam" id="PF01433">
    <property type="entry name" value="Peptidase_M1"/>
    <property type="match status" value="1"/>
</dbReference>
<feature type="chain" id="PRO_5039599762" evidence="4">
    <location>
        <begin position="22"/>
        <end position="680"/>
    </location>
</feature>
<keyword evidence="7" id="KW-1185">Reference proteome</keyword>